<dbReference type="Pfam" id="PF18699">
    <property type="entry name" value="MRPL52"/>
    <property type="match status" value="1"/>
</dbReference>
<evidence type="ECO:0000256" key="9">
    <source>
        <dbReference type="SAM" id="MobiDB-lite"/>
    </source>
</evidence>
<keyword evidence="3" id="KW-0809">Transit peptide</keyword>
<evidence type="ECO:0000256" key="2">
    <source>
        <dbReference type="ARBA" id="ARBA00007232"/>
    </source>
</evidence>
<reference evidence="11" key="1">
    <citation type="submission" date="2025-08" db="UniProtKB">
        <authorList>
            <consortium name="RefSeq"/>
        </authorList>
    </citation>
    <scope>IDENTIFICATION</scope>
    <source>
        <tissue evidence="11">Blood</tissue>
    </source>
</reference>
<gene>
    <name evidence="11" type="primary">MRPL52</name>
</gene>
<dbReference type="GeneID" id="129340323"/>
<protein>
    <recommendedName>
        <fullName evidence="7">Large ribosomal subunit protein mL52</fullName>
    </recommendedName>
    <alternativeName>
        <fullName evidence="8">39S ribosomal protein L52, mitochondrial</fullName>
    </alternativeName>
</protein>
<evidence type="ECO:0000256" key="5">
    <source>
        <dbReference type="ARBA" id="ARBA00023128"/>
    </source>
</evidence>
<keyword evidence="6" id="KW-0687">Ribonucleoprotein</keyword>
<feature type="region of interest" description="Disordered" evidence="9">
    <location>
        <begin position="94"/>
        <end position="130"/>
    </location>
</feature>
<dbReference type="PANTHER" id="PTHR34090">
    <property type="entry name" value="39S RIBOSOMAL PROTEIN L52, MITOCHONDRIAL"/>
    <property type="match status" value="1"/>
</dbReference>
<dbReference type="RefSeq" id="XP_054851021.1">
    <property type="nucleotide sequence ID" value="XM_054995046.1"/>
</dbReference>
<dbReference type="KEGG" id="emc:129340323"/>
<keyword evidence="10" id="KW-1185">Reference proteome</keyword>
<dbReference type="GO" id="GO:0003735">
    <property type="term" value="F:structural constituent of ribosome"/>
    <property type="evidence" value="ECO:0007669"/>
    <property type="project" value="InterPro"/>
</dbReference>
<comment type="subcellular location">
    <subcellularLocation>
        <location evidence="1">Mitochondrion</location>
    </subcellularLocation>
</comment>
<name>A0AA97K9G9_EUBMA</name>
<evidence type="ECO:0000256" key="6">
    <source>
        <dbReference type="ARBA" id="ARBA00023274"/>
    </source>
</evidence>
<evidence type="ECO:0000256" key="1">
    <source>
        <dbReference type="ARBA" id="ARBA00004173"/>
    </source>
</evidence>
<accession>A0AA97K9G9</accession>
<dbReference type="PANTHER" id="PTHR34090:SF1">
    <property type="entry name" value="LARGE RIBOSOMAL SUBUNIT PROTEIN ML52"/>
    <property type="match status" value="1"/>
</dbReference>
<evidence type="ECO:0000313" key="11">
    <source>
        <dbReference type="RefSeq" id="XP_054851021.1"/>
    </source>
</evidence>
<keyword evidence="4 11" id="KW-0689">Ribosomal protein</keyword>
<organism evidence="10 11">
    <name type="scientific">Eublepharis macularius</name>
    <name type="common">Leopard gecko</name>
    <name type="synonym">Cyrtodactylus macularius</name>
    <dbReference type="NCBI Taxonomy" id="481883"/>
    <lineage>
        <taxon>Eukaryota</taxon>
        <taxon>Metazoa</taxon>
        <taxon>Chordata</taxon>
        <taxon>Craniata</taxon>
        <taxon>Vertebrata</taxon>
        <taxon>Euteleostomi</taxon>
        <taxon>Lepidosauria</taxon>
        <taxon>Squamata</taxon>
        <taxon>Bifurcata</taxon>
        <taxon>Gekkota</taxon>
        <taxon>Eublepharidae</taxon>
        <taxon>Eublepharinae</taxon>
        <taxon>Eublepharis</taxon>
    </lineage>
</organism>
<dbReference type="AlphaFoldDB" id="A0AA97K9G9"/>
<comment type="similarity">
    <text evidence="2">Belongs to the mitochondrion-specific ribosomal protein mL52 family.</text>
</comment>
<dbReference type="Proteomes" id="UP001190640">
    <property type="component" value="Chromosome 12"/>
</dbReference>
<evidence type="ECO:0000256" key="8">
    <source>
        <dbReference type="ARBA" id="ARBA00035425"/>
    </source>
</evidence>
<evidence type="ECO:0000313" key="10">
    <source>
        <dbReference type="Proteomes" id="UP001190640"/>
    </source>
</evidence>
<keyword evidence="5" id="KW-0496">Mitochondrion</keyword>
<dbReference type="InterPro" id="IPR034596">
    <property type="entry name" value="Ribosomal_mL52"/>
</dbReference>
<sequence length="130" mass="14916">MASCVTRKLGSQLTKIALVSRSLHCSTAYQAGKLWRLKQGLPWNGSQYGPITDLPDWSFADGRPAPPMKGYLRRQEKNREFARRVAKLSSEIDHGMEKWKAKQREEEQEAEAKQSNRLQPKGRFHPLIPK</sequence>
<evidence type="ECO:0000256" key="4">
    <source>
        <dbReference type="ARBA" id="ARBA00022980"/>
    </source>
</evidence>
<feature type="compositionally biased region" description="Basic and acidic residues" evidence="9">
    <location>
        <begin position="94"/>
        <end position="114"/>
    </location>
</feature>
<dbReference type="CTD" id="122704"/>
<dbReference type="GO" id="GO:0005762">
    <property type="term" value="C:mitochondrial large ribosomal subunit"/>
    <property type="evidence" value="ECO:0007669"/>
    <property type="project" value="InterPro"/>
</dbReference>
<evidence type="ECO:0000256" key="3">
    <source>
        <dbReference type="ARBA" id="ARBA00022946"/>
    </source>
</evidence>
<dbReference type="GO" id="GO:0032543">
    <property type="term" value="P:mitochondrial translation"/>
    <property type="evidence" value="ECO:0007669"/>
    <property type="project" value="InterPro"/>
</dbReference>
<evidence type="ECO:0000256" key="7">
    <source>
        <dbReference type="ARBA" id="ARBA00035181"/>
    </source>
</evidence>
<proteinExistence type="inferred from homology"/>